<dbReference type="InterPro" id="IPR001537">
    <property type="entry name" value="SpoU_MeTrfase"/>
</dbReference>
<dbReference type="SUPFAM" id="SSF75217">
    <property type="entry name" value="alpha/beta knot"/>
    <property type="match status" value="1"/>
</dbReference>
<comment type="similarity">
    <text evidence="1">Belongs to the class IV-like SAM-binding methyltransferase superfamily. RNA methyltransferase TrmH family.</text>
</comment>
<dbReference type="AlphaFoldDB" id="A0A916JPC0"/>
<protein>
    <submittedName>
        <fullName evidence="6">23S rRNA (Uridine(2479)-2'-O)-methyltransferase</fullName>
        <ecNumber evidence="6">2.1.1.208</ecNumber>
    </submittedName>
</protein>
<dbReference type="PANTHER" id="PTHR43191:SF2">
    <property type="entry name" value="RRNA METHYLTRANSFERASE 3, MITOCHONDRIAL"/>
    <property type="match status" value="1"/>
</dbReference>
<dbReference type="InterPro" id="IPR053888">
    <property type="entry name" value="MRM3-like_sub_bind"/>
</dbReference>
<dbReference type="GO" id="GO:0006396">
    <property type="term" value="P:RNA processing"/>
    <property type="evidence" value="ECO:0007669"/>
    <property type="project" value="InterPro"/>
</dbReference>
<dbReference type="CDD" id="cd18109">
    <property type="entry name" value="SpoU-like_RNA-MTase"/>
    <property type="match status" value="1"/>
</dbReference>
<evidence type="ECO:0000259" key="5">
    <source>
        <dbReference type="Pfam" id="PF22435"/>
    </source>
</evidence>
<feature type="domain" description="MRM3-like substrate binding" evidence="5">
    <location>
        <begin position="10"/>
        <end position="83"/>
    </location>
</feature>
<accession>A0A916JPC0</accession>
<dbReference type="Proteomes" id="UP000683507">
    <property type="component" value="Chromosome"/>
</dbReference>
<dbReference type="GO" id="GO:0003723">
    <property type="term" value="F:RNA binding"/>
    <property type="evidence" value="ECO:0007669"/>
    <property type="project" value="InterPro"/>
</dbReference>
<dbReference type="Pfam" id="PF22435">
    <property type="entry name" value="MRM3-like_sub_bind"/>
    <property type="match status" value="1"/>
</dbReference>
<keyword evidence="2 6" id="KW-0489">Methyltransferase</keyword>
<evidence type="ECO:0000256" key="3">
    <source>
        <dbReference type="ARBA" id="ARBA00022679"/>
    </source>
</evidence>
<dbReference type="Gene3D" id="3.40.1280.10">
    <property type="match status" value="1"/>
</dbReference>
<reference evidence="6" key="1">
    <citation type="submission" date="2021-04" db="EMBL/GenBank/DDBJ databases">
        <authorList>
            <person name="Rodrigo-Torres L."/>
            <person name="Arahal R. D."/>
            <person name="Lucena T."/>
        </authorList>
    </citation>
    <scope>NUCLEOTIDE SEQUENCE</scope>
    <source>
        <strain evidence="6">AS29M-1</strain>
    </source>
</reference>
<dbReference type="InterPro" id="IPR029026">
    <property type="entry name" value="tRNA_m1G_MTases_N"/>
</dbReference>
<evidence type="ECO:0000256" key="2">
    <source>
        <dbReference type="ARBA" id="ARBA00022603"/>
    </source>
</evidence>
<dbReference type="PANTHER" id="PTHR43191">
    <property type="entry name" value="RRNA METHYLTRANSFERASE 3"/>
    <property type="match status" value="1"/>
</dbReference>
<proteinExistence type="inferred from homology"/>
<dbReference type="Gene3D" id="3.30.1330.30">
    <property type="match status" value="1"/>
</dbReference>
<dbReference type="GO" id="GO:0032259">
    <property type="term" value="P:methylation"/>
    <property type="evidence" value="ECO:0007669"/>
    <property type="project" value="UniProtKB-KW"/>
</dbReference>
<dbReference type="RefSeq" id="WP_258542960.1">
    <property type="nucleotide sequence ID" value="NZ_OU015584.1"/>
</dbReference>
<dbReference type="KEGG" id="ptan:CRYO30217_02756"/>
<dbReference type="InterPro" id="IPR051259">
    <property type="entry name" value="rRNA_Methyltransferase"/>
</dbReference>
<feature type="domain" description="tRNA/rRNA methyltransferase SpoU type" evidence="4">
    <location>
        <begin position="104"/>
        <end position="237"/>
    </location>
</feature>
<dbReference type="Pfam" id="PF00588">
    <property type="entry name" value="SpoU_methylase"/>
    <property type="match status" value="1"/>
</dbReference>
<dbReference type="SUPFAM" id="SSF55315">
    <property type="entry name" value="L30e-like"/>
    <property type="match status" value="1"/>
</dbReference>
<dbReference type="InterPro" id="IPR029028">
    <property type="entry name" value="Alpha/beta_knot_MTases"/>
</dbReference>
<name>A0A916JPC0_9FLAO</name>
<dbReference type="InterPro" id="IPR029064">
    <property type="entry name" value="Ribosomal_eL30-like_sf"/>
</dbReference>
<gene>
    <name evidence="6" type="primary">aviRb</name>
    <name evidence="6" type="ORF">CRYO30217_02756</name>
</gene>
<dbReference type="GO" id="GO:0008173">
    <property type="term" value="F:RNA methyltransferase activity"/>
    <property type="evidence" value="ECO:0007669"/>
    <property type="project" value="InterPro"/>
</dbReference>
<evidence type="ECO:0000259" key="4">
    <source>
        <dbReference type="Pfam" id="PF00588"/>
    </source>
</evidence>
<dbReference type="EMBL" id="OU015584">
    <property type="protein sequence ID" value="CAG5085425.1"/>
    <property type="molecule type" value="Genomic_DNA"/>
</dbReference>
<sequence length="245" mass="27067">MKIYKGLLTNNEIKRINSLSRKKERTAQGIFIVEGNKNVQEVLNSRYQVKQIYGIDDSFHSSPNFTRINQKQLERISQYKTASEALAIVELPDSVTIDYKTPSIVLEDISDPGNLGTIIRTADWFGIKQVICSLHSVDCYNPKVVSSTKGSLFRTNVVYTDLIDFISASSLPAVATSLAGEDLNSTINLANHNYVFGSESHGISKDLEEACSKSIRIPSFNSQAESLNLAISVGILCGFIHLNCK</sequence>
<evidence type="ECO:0000313" key="7">
    <source>
        <dbReference type="Proteomes" id="UP000683507"/>
    </source>
</evidence>
<organism evidence="6 7">
    <name type="scientific">Parvicella tangerina</name>
    <dbReference type="NCBI Taxonomy" id="2829795"/>
    <lineage>
        <taxon>Bacteria</taxon>
        <taxon>Pseudomonadati</taxon>
        <taxon>Bacteroidota</taxon>
        <taxon>Flavobacteriia</taxon>
        <taxon>Flavobacteriales</taxon>
        <taxon>Parvicellaceae</taxon>
        <taxon>Parvicella</taxon>
    </lineage>
</organism>
<evidence type="ECO:0000313" key="6">
    <source>
        <dbReference type="EMBL" id="CAG5085425.1"/>
    </source>
</evidence>
<evidence type="ECO:0000256" key="1">
    <source>
        <dbReference type="ARBA" id="ARBA00007228"/>
    </source>
</evidence>
<dbReference type="EC" id="2.1.1.208" evidence="6"/>
<keyword evidence="3 6" id="KW-0808">Transferase</keyword>
<keyword evidence="7" id="KW-1185">Reference proteome</keyword>